<gene>
    <name evidence="1" type="ORF">D8S85_21125</name>
</gene>
<evidence type="ECO:0000313" key="1">
    <source>
        <dbReference type="EMBL" id="AZS31803.1"/>
    </source>
</evidence>
<organism evidence="1 2">
    <name type="scientific">Butyricimonas faecalis</name>
    <dbReference type="NCBI Taxonomy" id="2093856"/>
    <lineage>
        <taxon>Bacteria</taxon>
        <taxon>Pseudomonadati</taxon>
        <taxon>Bacteroidota</taxon>
        <taxon>Bacteroidia</taxon>
        <taxon>Bacteroidales</taxon>
        <taxon>Odoribacteraceae</taxon>
        <taxon>Butyricimonas</taxon>
    </lineage>
</organism>
<evidence type="ECO:0000313" key="2">
    <source>
        <dbReference type="Proteomes" id="UP000270673"/>
    </source>
</evidence>
<dbReference type="KEGG" id="buy:D8S85_21125"/>
<dbReference type="Pfam" id="PF13707">
    <property type="entry name" value="RloB"/>
    <property type="match status" value="1"/>
</dbReference>
<sequence length="399" mass="46893">MWQINLEQYLPLNPYKNYLQMRLTDTKQARYSMLLICEGTHTEPNFLELMIEDFKEAGIIDFATTIKPKPTISPSDNTLDLNRGKEKRRKRLLKNTTQKQQEIENMDFFPGEQPLNWVKGGIDNLKVYDEVWVFFDKDGHPKAKEAFEMARITEIDGKKINIAFSSRCFEYYLLLHFELIYRAFEKSECNGKTYSQGGKKSKTISYYCMTDRAVEGKACNGDVCINGYARKNNYWKNSKGDLSTYTFVKEKIWTGVYNAHLIRWKSNTLHQNEYYERNPYVDVDKFVCRLMGYSTINFEESYEVTDDKINYCITREYNTITLTLLNTKTLILSQGNITAHDYNTRDYRGINIHAILTEDNPIFSINLKEIITPNEFCVISILSKKYYCPLFPLQTIIWH</sequence>
<dbReference type="AlphaFoldDB" id="A0A3Q9ISJ3"/>
<dbReference type="Proteomes" id="UP000270673">
    <property type="component" value="Chromosome"/>
</dbReference>
<accession>A0A3Q9ISJ3</accession>
<protein>
    <submittedName>
        <fullName evidence="1">RloB domain-containing protein</fullName>
    </submittedName>
</protein>
<name>A0A3Q9ISJ3_9BACT</name>
<reference evidence="1 2" key="1">
    <citation type="submission" date="2018-10" db="EMBL/GenBank/DDBJ databases">
        <title>Butyricimonas faecalis sp. nov., isolated from human faeces and emended description of the genus Butyricimonas.</title>
        <authorList>
            <person name="Le Roy T."/>
            <person name="Van der Smissen P."/>
            <person name="Paquot A."/>
            <person name="Delzenne N."/>
            <person name="Muccioli G."/>
            <person name="Collet J.-F."/>
            <person name="Cani P.D."/>
        </authorList>
    </citation>
    <scope>NUCLEOTIDE SEQUENCE [LARGE SCALE GENOMIC DNA]</scope>
    <source>
        <strain evidence="1 2">H184</strain>
    </source>
</reference>
<proteinExistence type="predicted"/>
<dbReference type="OrthoDB" id="9796523at2"/>
<dbReference type="EMBL" id="CP032819">
    <property type="protein sequence ID" value="AZS31803.1"/>
    <property type="molecule type" value="Genomic_DNA"/>
</dbReference>
<keyword evidence="2" id="KW-1185">Reference proteome</keyword>
<dbReference type="InterPro" id="IPR025591">
    <property type="entry name" value="RloB"/>
</dbReference>